<feature type="non-terminal residue" evidence="2">
    <location>
        <position position="1"/>
    </location>
</feature>
<protein>
    <submittedName>
        <fullName evidence="2">Uncharacterized protein</fullName>
    </submittedName>
</protein>
<feature type="transmembrane region" description="Helical" evidence="1">
    <location>
        <begin position="207"/>
        <end position="230"/>
    </location>
</feature>
<reference evidence="2" key="1">
    <citation type="journal article" date="2014" name="Front. Microbiol.">
        <title>High frequency of phylogenetically diverse reductive dehalogenase-homologous genes in deep subseafloor sedimentary metagenomes.</title>
        <authorList>
            <person name="Kawai M."/>
            <person name="Futagami T."/>
            <person name="Toyoda A."/>
            <person name="Takaki Y."/>
            <person name="Nishi S."/>
            <person name="Hori S."/>
            <person name="Arai W."/>
            <person name="Tsubouchi T."/>
            <person name="Morono Y."/>
            <person name="Uchiyama I."/>
            <person name="Ito T."/>
            <person name="Fujiyama A."/>
            <person name="Inagaki F."/>
            <person name="Takami H."/>
        </authorList>
    </citation>
    <scope>NUCLEOTIDE SEQUENCE</scope>
    <source>
        <strain evidence="2">Expedition CK06-06</strain>
    </source>
</reference>
<dbReference type="InterPro" id="IPR027417">
    <property type="entry name" value="P-loop_NTPase"/>
</dbReference>
<name>X1QEJ1_9ZZZZ</name>
<sequence length="261" mass="29803">EHLYYELKNKMENINFIENGIIFIGINHQENTLCQASFKLFDFYLKIPTITENERIIILGKISEEISPNQTFNVGRIASLTEGWEVSDIRELIKIAYLRNVAKLDDSVSDITELTEKIIDKGEFIPSYLISLNFIQNKLGTFQTSINSSIHQSINQNIKFNREVSKEEHIKIPELESLYKLYSSITYLFGPAYPLISIYLIPISFKAIASILVIPSPYPFTIIGFLTFGIDSFIFSSNPLKFFSPSGLRTSCNVSKYRAIA</sequence>
<keyword evidence="1" id="KW-0472">Membrane</keyword>
<dbReference type="SUPFAM" id="SSF52540">
    <property type="entry name" value="P-loop containing nucleoside triphosphate hydrolases"/>
    <property type="match status" value="1"/>
</dbReference>
<proteinExistence type="predicted"/>
<feature type="non-terminal residue" evidence="2">
    <location>
        <position position="261"/>
    </location>
</feature>
<accession>X1QEJ1</accession>
<dbReference type="AlphaFoldDB" id="X1QEJ1"/>
<keyword evidence="1" id="KW-0812">Transmembrane</keyword>
<gene>
    <name evidence="2" type="ORF">S06H3_44697</name>
</gene>
<dbReference type="Gene3D" id="1.10.8.60">
    <property type="match status" value="1"/>
</dbReference>
<evidence type="ECO:0000256" key="1">
    <source>
        <dbReference type="SAM" id="Phobius"/>
    </source>
</evidence>
<dbReference type="EMBL" id="BARV01027825">
    <property type="protein sequence ID" value="GAI41684.1"/>
    <property type="molecule type" value="Genomic_DNA"/>
</dbReference>
<comment type="caution">
    <text evidence="2">The sequence shown here is derived from an EMBL/GenBank/DDBJ whole genome shotgun (WGS) entry which is preliminary data.</text>
</comment>
<keyword evidence="1" id="KW-1133">Transmembrane helix</keyword>
<organism evidence="2">
    <name type="scientific">marine sediment metagenome</name>
    <dbReference type="NCBI Taxonomy" id="412755"/>
    <lineage>
        <taxon>unclassified sequences</taxon>
        <taxon>metagenomes</taxon>
        <taxon>ecological metagenomes</taxon>
    </lineage>
</organism>
<feature type="transmembrane region" description="Helical" evidence="1">
    <location>
        <begin position="181"/>
        <end position="201"/>
    </location>
</feature>
<dbReference type="Gene3D" id="3.40.50.300">
    <property type="entry name" value="P-loop containing nucleotide triphosphate hydrolases"/>
    <property type="match status" value="1"/>
</dbReference>
<evidence type="ECO:0000313" key="2">
    <source>
        <dbReference type="EMBL" id="GAI41684.1"/>
    </source>
</evidence>